<proteinExistence type="predicted"/>
<organism evidence="1">
    <name type="scientific">Aegilops tauschii</name>
    <name type="common">Tausch's goatgrass</name>
    <name type="synonym">Aegilops squarrosa</name>
    <dbReference type="NCBI Taxonomy" id="37682"/>
    <lineage>
        <taxon>Eukaryota</taxon>
        <taxon>Viridiplantae</taxon>
        <taxon>Streptophyta</taxon>
        <taxon>Embryophyta</taxon>
        <taxon>Tracheophyta</taxon>
        <taxon>Spermatophyta</taxon>
        <taxon>Magnoliopsida</taxon>
        <taxon>Liliopsida</taxon>
        <taxon>Poales</taxon>
        <taxon>Poaceae</taxon>
        <taxon>BOP clade</taxon>
        <taxon>Pooideae</taxon>
        <taxon>Triticodae</taxon>
        <taxon>Triticeae</taxon>
        <taxon>Triticinae</taxon>
        <taxon>Aegilops</taxon>
    </lineage>
</organism>
<sequence>MSETGMGPVADALSPLKELLMRAQCALTTLSLAILASLFVLKYKYHDPELQHPLLMALCVFLALCFIPAGFLCTQD</sequence>
<protein>
    <submittedName>
        <fullName evidence="1">Uncharacterized protein</fullName>
    </submittedName>
</protein>
<dbReference type="AlphaFoldDB" id="M8BPT5"/>
<reference evidence="1" key="1">
    <citation type="submission" date="2015-06" db="UniProtKB">
        <authorList>
            <consortium name="EnsemblPlants"/>
        </authorList>
    </citation>
    <scope>IDENTIFICATION</scope>
</reference>
<dbReference type="EnsemblPlants" id="EMT04992">
    <property type="protein sequence ID" value="EMT04992"/>
    <property type="gene ID" value="F775_24507"/>
</dbReference>
<evidence type="ECO:0000313" key="1">
    <source>
        <dbReference type="EnsemblPlants" id="EMT04992"/>
    </source>
</evidence>
<name>M8BPT5_AEGTA</name>
<accession>M8BPT5</accession>